<name>A0A2Z6ZWN6_9LAMI</name>
<protein>
    <submittedName>
        <fullName evidence="2">Uncharacterized protein</fullName>
    </submittedName>
</protein>
<gene>
    <name evidence="2" type="ORF">F511_45636</name>
</gene>
<accession>A0A2Z6ZWN6</accession>
<organism evidence="2 3">
    <name type="scientific">Dorcoceras hygrometricum</name>
    <dbReference type="NCBI Taxonomy" id="472368"/>
    <lineage>
        <taxon>Eukaryota</taxon>
        <taxon>Viridiplantae</taxon>
        <taxon>Streptophyta</taxon>
        <taxon>Embryophyta</taxon>
        <taxon>Tracheophyta</taxon>
        <taxon>Spermatophyta</taxon>
        <taxon>Magnoliopsida</taxon>
        <taxon>eudicotyledons</taxon>
        <taxon>Gunneridae</taxon>
        <taxon>Pentapetalae</taxon>
        <taxon>asterids</taxon>
        <taxon>lamiids</taxon>
        <taxon>Lamiales</taxon>
        <taxon>Gesneriaceae</taxon>
        <taxon>Didymocarpoideae</taxon>
        <taxon>Trichosporeae</taxon>
        <taxon>Loxocarpinae</taxon>
        <taxon>Dorcoceras</taxon>
    </lineage>
</organism>
<dbReference type="AlphaFoldDB" id="A0A2Z6ZWN6"/>
<dbReference type="EMBL" id="KV054942">
    <property type="protein sequence ID" value="KZV06884.1"/>
    <property type="molecule type" value="Genomic_DNA"/>
</dbReference>
<reference evidence="2 3" key="1">
    <citation type="journal article" date="2015" name="Proc. Natl. Acad. Sci. U.S.A.">
        <title>The resurrection genome of Boea hygrometrica: A blueprint for survival of dehydration.</title>
        <authorList>
            <person name="Xiao L."/>
            <person name="Yang G."/>
            <person name="Zhang L."/>
            <person name="Yang X."/>
            <person name="Zhao S."/>
            <person name="Ji Z."/>
            <person name="Zhou Q."/>
            <person name="Hu M."/>
            <person name="Wang Y."/>
            <person name="Chen M."/>
            <person name="Xu Y."/>
            <person name="Jin H."/>
            <person name="Xiao X."/>
            <person name="Hu G."/>
            <person name="Bao F."/>
            <person name="Hu Y."/>
            <person name="Wan P."/>
            <person name="Li L."/>
            <person name="Deng X."/>
            <person name="Kuang T."/>
            <person name="Xiang C."/>
            <person name="Zhu J.K."/>
            <person name="Oliver M.J."/>
            <person name="He Y."/>
        </authorList>
    </citation>
    <scope>NUCLEOTIDE SEQUENCE [LARGE SCALE GENOMIC DNA]</scope>
    <source>
        <strain evidence="3">cv. XS01</strain>
    </source>
</reference>
<keyword evidence="3" id="KW-1185">Reference proteome</keyword>
<feature type="region of interest" description="Disordered" evidence="1">
    <location>
        <begin position="90"/>
        <end position="111"/>
    </location>
</feature>
<proteinExistence type="predicted"/>
<dbReference type="Proteomes" id="UP000250235">
    <property type="component" value="Unassembled WGS sequence"/>
</dbReference>
<evidence type="ECO:0000313" key="2">
    <source>
        <dbReference type="EMBL" id="KZV06884.1"/>
    </source>
</evidence>
<evidence type="ECO:0000313" key="3">
    <source>
        <dbReference type="Proteomes" id="UP000250235"/>
    </source>
</evidence>
<evidence type="ECO:0000256" key="1">
    <source>
        <dbReference type="SAM" id="MobiDB-lite"/>
    </source>
</evidence>
<sequence>MADAGRTLAVRRADEARNRWPDDDAWRRRLVERCWSRTRDVVRVPPRFFFRGGAAAGRPPLRRRSGDVMTAGLNSSRVLVRACPGQPVKFSGRFSGKTSEDGGDDNQDIEDRRSVKPQSIVIGLHCILHYP</sequence>